<organism evidence="2 3">
    <name type="scientific">Thermoflexibacter ruber</name>
    <dbReference type="NCBI Taxonomy" id="1003"/>
    <lineage>
        <taxon>Bacteria</taxon>
        <taxon>Pseudomonadati</taxon>
        <taxon>Bacteroidota</taxon>
        <taxon>Cytophagia</taxon>
        <taxon>Cytophagales</taxon>
        <taxon>Thermoflexibacteraceae</taxon>
        <taxon>Thermoflexibacter</taxon>
    </lineage>
</organism>
<evidence type="ECO:0000313" key="2">
    <source>
        <dbReference type="EMBL" id="SFF60852.1"/>
    </source>
</evidence>
<evidence type="ECO:0000259" key="1">
    <source>
        <dbReference type="Pfam" id="PF09345"/>
    </source>
</evidence>
<accession>A0A1I2K162</accession>
<name>A0A1I2K162_9BACT</name>
<dbReference type="AlphaFoldDB" id="A0A1I2K162"/>
<keyword evidence="3" id="KW-1185">Reference proteome</keyword>
<dbReference type="OrthoDB" id="5297629at2"/>
<dbReference type="Pfam" id="PF09345">
    <property type="entry name" value="SiaC"/>
    <property type="match status" value="1"/>
</dbReference>
<proteinExistence type="predicted"/>
<gene>
    <name evidence="2" type="ORF">SAMN04488541_10804</name>
</gene>
<reference evidence="2 3" key="1">
    <citation type="submission" date="2016-10" db="EMBL/GenBank/DDBJ databases">
        <authorList>
            <person name="de Groot N.N."/>
        </authorList>
    </citation>
    <scope>NUCLEOTIDE SEQUENCE [LARGE SCALE GENOMIC DNA]</scope>
    <source>
        <strain>GEY</strain>
        <strain evidence="3">DSM 9560</strain>
    </source>
</reference>
<dbReference type="STRING" id="1003.SAMN04488541_10804"/>
<sequence>MGISKEIIKISPTRDTPEVEFNYPQGVLRFRGRCYPSDVKKFFEPLMEWLECYIQEPMSPQTTVDIDFEYFNTTSGKFILNIFEKLKALHQRGHEVNVRWHEWESDEQKDDDYSFLDEFEGEYPFVEIIYK</sequence>
<feature type="domain" description="SiaC family regulatory phosphoprotein" evidence="1">
    <location>
        <begin position="10"/>
        <end position="116"/>
    </location>
</feature>
<evidence type="ECO:0000313" key="3">
    <source>
        <dbReference type="Proteomes" id="UP000199513"/>
    </source>
</evidence>
<dbReference type="EMBL" id="FONY01000080">
    <property type="protein sequence ID" value="SFF60852.1"/>
    <property type="molecule type" value="Genomic_DNA"/>
</dbReference>
<dbReference type="InterPro" id="IPR018530">
    <property type="entry name" value="SiaC"/>
</dbReference>
<protein>
    <recommendedName>
        <fullName evidence="1">SiaC family regulatory phosphoprotein domain-containing protein</fullName>
    </recommendedName>
</protein>
<dbReference type="RefSeq" id="WP_091549538.1">
    <property type="nucleotide sequence ID" value="NZ_FONY01000080.1"/>
</dbReference>
<dbReference type="Proteomes" id="UP000199513">
    <property type="component" value="Unassembled WGS sequence"/>
</dbReference>